<gene>
    <name evidence="2" type="ORF">KFL_000520090</name>
</gene>
<dbReference type="PANTHER" id="PTHR37261:SF1">
    <property type="entry name" value="40S RIBOSOMAL PROTEIN S27"/>
    <property type="match status" value="1"/>
</dbReference>
<dbReference type="AlphaFoldDB" id="A0A1Y1HT16"/>
<feature type="region of interest" description="Disordered" evidence="1">
    <location>
        <begin position="339"/>
        <end position="363"/>
    </location>
</feature>
<protein>
    <submittedName>
        <fullName evidence="2">Uncharacterized protein</fullName>
    </submittedName>
</protein>
<proteinExistence type="predicted"/>
<accession>A0A1Y1HT16</accession>
<evidence type="ECO:0000313" key="3">
    <source>
        <dbReference type="Proteomes" id="UP000054558"/>
    </source>
</evidence>
<organism evidence="2 3">
    <name type="scientific">Klebsormidium nitens</name>
    <name type="common">Green alga</name>
    <name type="synonym">Ulothrix nitens</name>
    <dbReference type="NCBI Taxonomy" id="105231"/>
    <lineage>
        <taxon>Eukaryota</taxon>
        <taxon>Viridiplantae</taxon>
        <taxon>Streptophyta</taxon>
        <taxon>Klebsormidiophyceae</taxon>
        <taxon>Klebsormidiales</taxon>
        <taxon>Klebsormidiaceae</taxon>
        <taxon>Klebsormidium</taxon>
    </lineage>
</organism>
<keyword evidence="3" id="KW-1185">Reference proteome</keyword>
<feature type="region of interest" description="Disordered" evidence="1">
    <location>
        <begin position="287"/>
        <end position="321"/>
    </location>
</feature>
<feature type="region of interest" description="Disordered" evidence="1">
    <location>
        <begin position="477"/>
        <end position="544"/>
    </location>
</feature>
<feature type="region of interest" description="Disordered" evidence="1">
    <location>
        <begin position="599"/>
        <end position="632"/>
    </location>
</feature>
<reference evidence="2 3" key="1">
    <citation type="journal article" date="2014" name="Nat. Commun.">
        <title>Klebsormidium flaccidum genome reveals primary factors for plant terrestrial adaptation.</title>
        <authorList>
            <person name="Hori K."/>
            <person name="Maruyama F."/>
            <person name="Fujisawa T."/>
            <person name="Togashi T."/>
            <person name="Yamamoto N."/>
            <person name="Seo M."/>
            <person name="Sato S."/>
            <person name="Yamada T."/>
            <person name="Mori H."/>
            <person name="Tajima N."/>
            <person name="Moriyama T."/>
            <person name="Ikeuchi M."/>
            <person name="Watanabe M."/>
            <person name="Wada H."/>
            <person name="Kobayashi K."/>
            <person name="Saito M."/>
            <person name="Masuda T."/>
            <person name="Sasaki-Sekimoto Y."/>
            <person name="Mashiguchi K."/>
            <person name="Awai K."/>
            <person name="Shimojima M."/>
            <person name="Masuda S."/>
            <person name="Iwai M."/>
            <person name="Nobusawa T."/>
            <person name="Narise T."/>
            <person name="Kondo S."/>
            <person name="Saito H."/>
            <person name="Sato R."/>
            <person name="Murakawa M."/>
            <person name="Ihara Y."/>
            <person name="Oshima-Yamada Y."/>
            <person name="Ohtaka K."/>
            <person name="Satoh M."/>
            <person name="Sonobe K."/>
            <person name="Ishii M."/>
            <person name="Ohtani R."/>
            <person name="Kanamori-Sato M."/>
            <person name="Honoki R."/>
            <person name="Miyazaki D."/>
            <person name="Mochizuki H."/>
            <person name="Umetsu J."/>
            <person name="Higashi K."/>
            <person name="Shibata D."/>
            <person name="Kamiya Y."/>
            <person name="Sato N."/>
            <person name="Nakamura Y."/>
            <person name="Tabata S."/>
            <person name="Ida S."/>
            <person name="Kurokawa K."/>
            <person name="Ohta H."/>
        </authorList>
    </citation>
    <scope>NUCLEOTIDE SEQUENCE [LARGE SCALE GENOMIC DNA]</scope>
    <source>
        <strain evidence="2 3">NIES-2285</strain>
    </source>
</reference>
<name>A0A1Y1HT16_KLENI</name>
<sequence length="632" mass="65751">MWSARARWKVCSGTLDSAVVLTQGSHADWEDVEGNEPVQASERMILGQPDQPAPCEITIDFPETSFFVSLIKLSSTARTCEVYSRKLGSQDHEYVCTVRGVEQKAPPTPPTSRQETSPSPPAIATLTKPSSLESRPEASTFPPPRETSHETPQESQEGQSDGSSGPESRPHRSPPTVKPAETSVPLYSCGIKLARGPALTSLRLKFVSLQNKAELKIDPIRIYASRGPTSVAPPRLTGSSLSALAPLLPALGPLFSSGVPGIPQLPGAFSHLLPPEHSAINLEARQSNRTGVEEMSSSPAQANNGSVNKGAASGGRSHPAIPEGLAQLMASMQGLKAGRRNSHLPGAAHLGSASGASGSAQRPPVNLSALMAAIGNSRGVLPNGVTPNQESVSDKAELLGTEKGNDPQNVDGKKCRNEATHQKENVSGGSAEQGATLGAILRRLEGLEGTCLRIERAVTGALSGFDARLRRLEERDAARGGSVNGAKGVSEWGHRAEASGVNGHSGTDERKAAGEVSSARNNSEILGESAVTKAGGGERGSLGNRCQAVDGQANGGASEAPEFEGIETEPVRSARRLAKGVGQVTQGEGLHGAPLERAVAASEGGGERIPPETGAKISETVPYEEAELTTEL</sequence>
<feature type="compositionally biased region" description="Low complexity" evidence="1">
    <location>
        <begin position="346"/>
        <end position="360"/>
    </location>
</feature>
<feature type="compositionally biased region" description="Polar residues" evidence="1">
    <location>
        <begin position="287"/>
        <end position="307"/>
    </location>
</feature>
<feature type="compositionally biased region" description="Low complexity" evidence="1">
    <location>
        <begin position="153"/>
        <end position="167"/>
    </location>
</feature>
<dbReference type="Proteomes" id="UP000054558">
    <property type="component" value="Unassembled WGS sequence"/>
</dbReference>
<dbReference type="PANTHER" id="PTHR37261">
    <property type="entry name" value="40S RIBOSOMAL PROTEIN S27"/>
    <property type="match status" value="1"/>
</dbReference>
<evidence type="ECO:0000256" key="1">
    <source>
        <dbReference type="SAM" id="MobiDB-lite"/>
    </source>
</evidence>
<evidence type="ECO:0000313" key="2">
    <source>
        <dbReference type="EMBL" id="GAQ80339.1"/>
    </source>
</evidence>
<feature type="region of interest" description="Disordered" evidence="1">
    <location>
        <begin position="549"/>
        <end position="568"/>
    </location>
</feature>
<dbReference type="EMBL" id="DF237001">
    <property type="protein sequence ID" value="GAQ80339.1"/>
    <property type="molecule type" value="Genomic_DNA"/>
</dbReference>
<feature type="compositionally biased region" description="Acidic residues" evidence="1">
    <location>
        <begin position="622"/>
        <end position="632"/>
    </location>
</feature>
<feature type="region of interest" description="Disordered" evidence="1">
    <location>
        <begin position="102"/>
        <end position="182"/>
    </location>
</feature>